<protein>
    <submittedName>
        <fullName evidence="6">Uncharacterized protein</fullName>
    </submittedName>
</protein>
<proteinExistence type="predicted"/>
<keyword evidence="2" id="KW-0805">Transcription regulation</keyword>
<reference evidence="6" key="1">
    <citation type="submission" date="2015-06" db="UniProtKB">
        <authorList>
            <consortium name="EnsemblPlants"/>
        </authorList>
    </citation>
    <scope>IDENTIFICATION</scope>
</reference>
<organism evidence="6">
    <name type="scientific">Aegilops tauschii</name>
    <name type="common">Tausch's goatgrass</name>
    <name type="synonym">Aegilops squarrosa</name>
    <dbReference type="NCBI Taxonomy" id="37682"/>
    <lineage>
        <taxon>Eukaryota</taxon>
        <taxon>Viridiplantae</taxon>
        <taxon>Streptophyta</taxon>
        <taxon>Embryophyta</taxon>
        <taxon>Tracheophyta</taxon>
        <taxon>Spermatophyta</taxon>
        <taxon>Magnoliopsida</taxon>
        <taxon>Liliopsida</taxon>
        <taxon>Poales</taxon>
        <taxon>Poaceae</taxon>
        <taxon>BOP clade</taxon>
        <taxon>Pooideae</taxon>
        <taxon>Triticodae</taxon>
        <taxon>Triticeae</taxon>
        <taxon>Triticinae</taxon>
        <taxon>Aegilops</taxon>
    </lineage>
</organism>
<dbReference type="GO" id="GO:0003677">
    <property type="term" value="F:DNA binding"/>
    <property type="evidence" value="ECO:0007669"/>
    <property type="project" value="UniProtKB-KW"/>
</dbReference>
<keyword evidence="4" id="KW-0804">Transcription</keyword>
<dbReference type="GO" id="GO:0005634">
    <property type="term" value="C:nucleus"/>
    <property type="evidence" value="ECO:0007669"/>
    <property type="project" value="UniProtKB-SubCell"/>
</dbReference>
<evidence type="ECO:0000256" key="1">
    <source>
        <dbReference type="ARBA" id="ARBA00004123"/>
    </source>
</evidence>
<dbReference type="InterPro" id="IPR036955">
    <property type="entry name" value="AP2/ERF_dom_sf"/>
</dbReference>
<dbReference type="Gene3D" id="3.30.730.10">
    <property type="entry name" value="AP2/ERF domain"/>
    <property type="match status" value="1"/>
</dbReference>
<evidence type="ECO:0000256" key="3">
    <source>
        <dbReference type="ARBA" id="ARBA00023125"/>
    </source>
</evidence>
<comment type="subcellular location">
    <subcellularLocation>
        <location evidence="1">Nucleus</location>
    </subcellularLocation>
</comment>
<dbReference type="AlphaFoldDB" id="M8D958"/>
<dbReference type="InterPro" id="IPR016177">
    <property type="entry name" value="DNA-bd_dom_sf"/>
</dbReference>
<name>M8D958_AEGTA</name>
<evidence type="ECO:0000256" key="5">
    <source>
        <dbReference type="ARBA" id="ARBA00023242"/>
    </source>
</evidence>
<sequence length="149" mass="17248">MRKDNVVHELGHWDIPELAACAYDAMAVEFFQEGANLNFHECLRCQMDKKFFIDLLNDFLTRTCTLMKMLKAQQFNCLVTNEANCNYFGRPGWKARANAYKMEAGERATLYLDYDREEIMVYYKLVGSDDGSLTPDYDPDSARQKVIVS</sequence>
<evidence type="ECO:0000313" key="6">
    <source>
        <dbReference type="EnsemblPlants" id="EMT33066"/>
    </source>
</evidence>
<accession>M8D958</accession>
<keyword evidence="5" id="KW-0539">Nucleus</keyword>
<evidence type="ECO:0000256" key="4">
    <source>
        <dbReference type="ARBA" id="ARBA00023163"/>
    </source>
</evidence>
<dbReference type="SUPFAM" id="SSF54171">
    <property type="entry name" value="DNA-binding domain"/>
    <property type="match status" value="1"/>
</dbReference>
<evidence type="ECO:0000256" key="2">
    <source>
        <dbReference type="ARBA" id="ARBA00023015"/>
    </source>
</evidence>
<keyword evidence="3" id="KW-0238">DNA-binding</keyword>
<dbReference type="GO" id="GO:0003700">
    <property type="term" value="F:DNA-binding transcription factor activity"/>
    <property type="evidence" value="ECO:0007669"/>
    <property type="project" value="InterPro"/>
</dbReference>
<dbReference type="EnsemblPlants" id="EMT33066">
    <property type="protein sequence ID" value="EMT33066"/>
    <property type="gene ID" value="F775_02266"/>
</dbReference>